<dbReference type="GO" id="GO:0008713">
    <property type="term" value="F:ADP-heptose-lipopolysaccharide heptosyltransferase activity"/>
    <property type="evidence" value="ECO:0007669"/>
    <property type="project" value="TreeGrafter"/>
</dbReference>
<keyword evidence="1" id="KW-0328">Glycosyltransferase</keyword>
<dbReference type="PATRIC" id="fig|1609981.3.peg.1895"/>
<dbReference type="KEGG" id="vbl:L21SP4_01825"/>
<dbReference type="SUPFAM" id="SSF53756">
    <property type="entry name" value="UDP-Glycosyltransferase/glycogen phosphorylase"/>
    <property type="match status" value="1"/>
</dbReference>
<reference evidence="4" key="1">
    <citation type="submission" date="2015-02" db="EMBL/GenBank/DDBJ databases">
        <title>Description and complete genome sequence of the first cultured representative of the subdivision 5 of the Verrucomicrobia phylum.</title>
        <authorList>
            <person name="Spring S."/>
            <person name="Bunk B."/>
            <person name="Sproer C."/>
            <person name="Klenk H.-P."/>
        </authorList>
    </citation>
    <scope>NUCLEOTIDE SEQUENCE [LARGE SCALE GENOMIC DNA]</scope>
    <source>
        <strain evidence="4">L21-Fru-AB</strain>
    </source>
</reference>
<proteinExistence type="predicted"/>
<gene>
    <name evidence="3" type="primary">rfaF</name>
    <name evidence="3" type="ORF">L21SP4_01825</name>
</gene>
<name>A0A0G3EI03_9BACT</name>
<reference evidence="3 4" key="2">
    <citation type="journal article" date="2016" name="ISME J.">
        <title>Characterization of the first cultured representative of Verrucomicrobia subdivision 5 indicates the proposal of a novel phylum.</title>
        <authorList>
            <person name="Spring S."/>
            <person name="Bunk B."/>
            <person name="Sproer C."/>
            <person name="Schumann P."/>
            <person name="Rohde M."/>
            <person name="Tindall B.J."/>
            <person name="Klenk H.P."/>
        </authorList>
    </citation>
    <scope>NUCLEOTIDE SEQUENCE [LARGE SCALE GENOMIC DNA]</scope>
    <source>
        <strain evidence="3 4">L21-Fru-AB</strain>
    </source>
</reference>
<evidence type="ECO:0000313" key="4">
    <source>
        <dbReference type="Proteomes" id="UP000035268"/>
    </source>
</evidence>
<dbReference type="CDD" id="cd03789">
    <property type="entry name" value="GT9_LPS_heptosyltransferase"/>
    <property type="match status" value="1"/>
</dbReference>
<dbReference type="InterPro" id="IPR051199">
    <property type="entry name" value="LPS_LOS_Heptosyltrfase"/>
</dbReference>
<dbReference type="Proteomes" id="UP000035268">
    <property type="component" value="Chromosome"/>
</dbReference>
<dbReference type="InterPro" id="IPR002201">
    <property type="entry name" value="Glyco_trans_9"/>
</dbReference>
<organism evidence="3 4">
    <name type="scientific">Kiritimatiella glycovorans</name>
    <dbReference type="NCBI Taxonomy" id="1307763"/>
    <lineage>
        <taxon>Bacteria</taxon>
        <taxon>Pseudomonadati</taxon>
        <taxon>Kiritimatiellota</taxon>
        <taxon>Kiritimatiellia</taxon>
        <taxon>Kiritimatiellales</taxon>
        <taxon>Kiritimatiellaceae</taxon>
        <taxon>Kiritimatiella</taxon>
    </lineage>
</organism>
<dbReference type="EC" id="2.-.-.-" evidence="3"/>
<dbReference type="PANTHER" id="PTHR30160">
    <property type="entry name" value="TETRAACYLDISACCHARIDE 4'-KINASE-RELATED"/>
    <property type="match status" value="1"/>
</dbReference>
<dbReference type="AlphaFoldDB" id="A0A0G3EI03"/>
<dbReference type="OrthoDB" id="9781892at2"/>
<dbReference type="GO" id="GO:0009244">
    <property type="term" value="P:lipopolysaccharide core region biosynthetic process"/>
    <property type="evidence" value="ECO:0007669"/>
    <property type="project" value="TreeGrafter"/>
</dbReference>
<protein>
    <submittedName>
        <fullName evidence="3">ADP-heptose--LPS heptosyltransferase 2</fullName>
        <ecNumber evidence="3">2.-.-.-</ecNumber>
    </submittedName>
</protein>
<keyword evidence="4" id="KW-1185">Reference proteome</keyword>
<evidence type="ECO:0000313" key="3">
    <source>
        <dbReference type="EMBL" id="AKJ65062.1"/>
    </source>
</evidence>
<dbReference type="RefSeq" id="WP_074041439.1">
    <property type="nucleotide sequence ID" value="NZ_CP010904.1"/>
</dbReference>
<dbReference type="Gene3D" id="3.40.50.2000">
    <property type="entry name" value="Glycogen Phosphorylase B"/>
    <property type="match status" value="2"/>
</dbReference>
<sequence length="413" mass="46221">MNADVMRRIDRLAGVPLCFAATLLRGLRHLVAPRRDRRPERTLFILLSEMGSAIIADRAMRRARDELNSELYFVAFKSTAGTLRLLNTVPADHVFTIRDDRLGALLADALRFPAWARRMKIDAAVDLELFARASMLLSWLSGAVRRAGFDAFHQEGLYRGRLLTHRVMYSPHQHVAKNYLALVKALEEKPGTQRPFTKRVVSDDEIRPVKRPVTEAEREGVLNKIRAATPGFDPARHRLVLFNANCSDLVPQRNWMPDRFAETARRVVESFPDVFILCTGAPAEREGVDFVPREVASPRCINFAGAVDFEELPVLYSLSELMLTNDSGPAHFASITDMPVYVLFGPETPNLYGPLGKGEVFYSGLACSPCLSAYNHRKSPCRDNVCLKALTVDRVFARLREALDAGPRSGKSS</sequence>
<evidence type="ECO:0000256" key="1">
    <source>
        <dbReference type="ARBA" id="ARBA00022676"/>
    </source>
</evidence>
<evidence type="ECO:0000256" key="2">
    <source>
        <dbReference type="ARBA" id="ARBA00022679"/>
    </source>
</evidence>
<dbReference type="EMBL" id="CP010904">
    <property type="protein sequence ID" value="AKJ65062.1"/>
    <property type="molecule type" value="Genomic_DNA"/>
</dbReference>
<dbReference type="STRING" id="1307763.L21SP4_01825"/>
<accession>A0A0G3EI03</accession>
<dbReference type="Pfam" id="PF01075">
    <property type="entry name" value="Glyco_transf_9"/>
    <property type="match status" value="1"/>
</dbReference>
<dbReference type="GO" id="GO:0005829">
    <property type="term" value="C:cytosol"/>
    <property type="evidence" value="ECO:0007669"/>
    <property type="project" value="TreeGrafter"/>
</dbReference>
<keyword evidence="2 3" id="KW-0808">Transferase</keyword>